<keyword evidence="2" id="KW-1185">Reference proteome</keyword>
<comment type="caution">
    <text evidence="1">The sequence shown here is derived from an EMBL/GenBank/DDBJ whole genome shotgun (WGS) entry which is preliminary data.</text>
</comment>
<organism evidence="1 2">
    <name type="scientific">Bauhinia variegata</name>
    <name type="common">Purple orchid tree</name>
    <name type="synonym">Phanera variegata</name>
    <dbReference type="NCBI Taxonomy" id="167791"/>
    <lineage>
        <taxon>Eukaryota</taxon>
        <taxon>Viridiplantae</taxon>
        <taxon>Streptophyta</taxon>
        <taxon>Embryophyta</taxon>
        <taxon>Tracheophyta</taxon>
        <taxon>Spermatophyta</taxon>
        <taxon>Magnoliopsida</taxon>
        <taxon>eudicotyledons</taxon>
        <taxon>Gunneridae</taxon>
        <taxon>Pentapetalae</taxon>
        <taxon>rosids</taxon>
        <taxon>fabids</taxon>
        <taxon>Fabales</taxon>
        <taxon>Fabaceae</taxon>
        <taxon>Cercidoideae</taxon>
        <taxon>Cercideae</taxon>
        <taxon>Bauhiniinae</taxon>
        <taxon>Bauhinia</taxon>
    </lineage>
</organism>
<name>A0ACB9L7T8_BAUVA</name>
<reference evidence="1 2" key="1">
    <citation type="journal article" date="2022" name="DNA Res.">
        <title>Chromosomal-level genome assembly of the orchid tree Bauhinia variegata (Leguminosae; Cercidoideae) supports the allotetraploid origin hypothesis of Bauhinia.</title>
        <authorList>
            <person name="Zhong Y."/>
            <person name="Chen Y."/>
            <person name="Zheng D."/>
            <person name="Pang J."/>
            <person name="Liu Y."/>
            <person name="Luo S."/>
            <person name="Meng S."/>
            <person name="Qian L."/>
            <person name="Wei D."/>
            <person name="Dai S."/>
            <person name="Zhou R."/>
        </authorList>
    </citation>
    <scope>NUCLEOTIDE SEQUENCE [LARGE SCALE GENOMIC DNA]</scope>
    <source>
        <strain evidence="1">BV-YZ2020</strain>
    </source>
</reference>
<protein>
    <submittedName>
        <fullName evidence="1">Uncharacterized protein</fullName>
    </submittedName>
</protein>
<gene>
    <name evidence="1" type="ORF">L6164_029053</name>
</gene>
<evidence type="ECO:0000313" key="1">
    <source>
        <dbReference type="EMBL" id="KAI4305702.1"/>
    </source>
</evidence>
<accession>A0ACB9L7T8</accession>
<dbReference type="Proteomes" id="UP000828941">
    <property type="component" value="Chromosome 12"/>
</dbReference>
<proteinExistence type="predicted"/>
<evidence type="ECO:0000313" key="2">
    <source>
        <dbReference type="Proteomes" id="UP000828941"/>
    </source>
</evidence>
<dbReference type="EMBL" id="CM039437">
    <property type="protein sequence ID" value="KAI4305702.1"/>
    <property type="molecule type" value="Genomic_DNA"/>
</dbReference>
<sequence length="323" mass="36031">MGSANREISVEVPPYLKEYKDGTIERTAGTQVAPPGLDSKTDVVSKDVVVVPETGVSARLYRPNFTTKTHDKLPLLIYFHGGAFCISSAADPFYHNCLNKIVAEAKVFAVSVNYRLAPEHPLPAAFEDSWAAVQWVYSHTKKDSEGEEGYESWLEDGVDFDKLFLAGDSAGATIANYIALKGLQVKIPGLILLNPYFWGKDPIGVEITDTARKQMVDKWWDFVCPSDKGNDDPLINPFVEEAPSLEGLACNRVLVIVAEKDILRDRGQLYHEKLVNGGWKGNLKFFETMGEDHVFHIFDPDCEKASILFKRLASFINQQQLSE</sequence>